<evidence type="ECO:0000256" key="1">
    <source>
        <dbReference type="ARBA" id="ARBA00001974"/>
    </source>
</evidence>
<protein>
    <submittedName>
        <fullName evidence="9">Acyl-CoA dehydrogenase</fullName>
        <ecNumber evidence="9">1.3.99.-</ecNumber>
    </submittedName>
</protein>
<dbReference type="Gene3D" id="1.20.140.10">
    <property type="entry name" value="Butyryl-CoA Dehydrogenase, subunit A, domain 3"/>
    <property type="match status" value="1"/>
</dbReference>
<evidence type="ECO:0000256" key="3">
    <source>
        <dbReference type="ARBA" id="ARBA00022630"/>
    </source>
</evidence>
<keyword evidence="4 5" id="KW-0274">FAD</keyword>
<dbReference type="RefSeq" id="WP_319945491.1">
    <property type="nucleotide sequence ID" value="NZ_WEGK01000014.1"/>
</dbReference>
<evidence type="ECO:0000256" key="5">
    <source>
        <dbReference type="RuleBase" id="RU362125"/>
    </source>
</evidence>
<dbReference type="Proteomes" id="UP000438448">
    <property type="component" value="Unassembled WGS sequence"/>
</dbReference>
<evidence type="ECO:0000259" key="8">
    <source>
        <dbReference type="Pfam" id="PF02771"/>
    </source>
</evidence>
<dbReference type="Gene3D" id="2.40.110.10">
    <property type="entry name" value="Butyryl-CoA Dehydrogenase, subunit A, domain 2"/>
    <property type="match status" value="1"/>
</dbReference>
<evidence type="ECO:0000259" key="6">
    <source>
        <dbReference type="Pfam" id="PF00441"/>
    </source>
</evidence>
<feature type="domain" description="Acyl-CoA oxidase/dehydrogenase middle" evidence="7">
    <location>
        <begin position="124"/>
        <end position="216"/>
    </location>
</feature>
<dbReference type="AlphaFoldDB" id="A0A7K0D9V6"/>
<evidence type="ECO:0000256" key="4">
    <source>
        <dbReference type="ARBA" id="ARBA00022827"/>
    </source>
</evidence>
<keyword evidence="10" id="KW-1185">Reference proteome</keyword>
<feature type="domain" description="Acyl-CoA dehydrogenase/oxidase N-terminal" evidence="8">
    <location>
        <begin position="9"/>
        <end position="119"/>
    </location>
</feature>
<name>A0A7K0D9V6_9NOCA</name>
<dbReference type="SUPFAM" id="SSF56645">
    <property type="entry name" value="Acyl-CoA dehydrogenase NM domain-like"/>
    <property type="match status" value="1"/>
</dbReference>
<dbReference type="InterPro" id="IPR009100">
    <property type="entry name" value="AcylCoA_DH/oxidase_NM_dom_sf"/>
</dbReference>
<organism evidence="9 10">
    <name type="scientific">Nocardia macrotermitis</name>
    <dbReference type="NCBI Taxonomy" id="2585198"/>
    <lineage>
        <taxon>Bacteria</taxon>
        <taxon>Bacillati</taxon>
        <taxon>Actinomycetota</taxon>
        <taxon>Actinomycetes</taxon>
        <taxon>Mycobacteriales</taxon>
        <taxon>Nocardiaceae</taxon>
        <taxon>Nocardia</taxon>
    </lineage>
</organism>
<dbReference type="SUPFAM" id="SSF47203">
    <property type="entry name" value="Acyl-CoA dehydrogenase C-terminal domain-like"/>
    <property type="match status" value="1"/>
</dbReference>
<sequence>MAVDRLLPTAEAHDLIQLTRDIADKVLAPIADAHEKAETYPDGVFATLGEAGLLSLPYPSEWGGGDQPYEVYLQVLEEIAARWAAVAVAVSVHSLSCHPLMMFGTTEQQQRWLPDMLGGNTIGAYSLSEPQAGSDAAALSCKATATPDGYRISGTKAWITHGGVADFYNLFARTGEGSRGISCFLVDKNTPGLSFGKPEEKMGLTAIPTTSAHYDDALVDSGRRIGEEGQGLQIAFSALDSGRLGIAAVAVGLAQAALDEAVAYAKERTAFGRKIIDHQGLGFLLADMAAAVDSARATYLDAARRRDAGLPYSRNASVAKLVATDAAMKVTTDAVQVLGGYGYTRDFRVERYMREAKITQIFEGTNQIQRLVIARTLAGS</sequence>
<dbReference type="EC" id="1.3.99.-" evidence="9"/>
<dbReference type="FunFam" id="1.20.140.10:FF:000004">
    <property type="entry name" value="Acyl-CoA dehydrogenase FadE25"/>
    <property type="match status" value="1"/>
</dbReference>
<evidence type="ECO:0000313" key="10">
    <source>
        <dbReference type="Proteomes" id="UP000438448"/>
    </source>
</evidence>
<keyword evidence="5 9" id="KW-0560">Oxidoreductase</keyword>
<dbReference type="InterPro" id="IPR036250">
    <property type="entry name" value="AcylCo_DH-like_C"/>
</dbReference>
<evidence type="ECO:0000259" key="7">
    <source>
        <dbReference type="Pfam" id="PF02770"/>
    </source>
</evidence>
<dbReference type="InterPro" id="IPR037069">
    <property type="entry name" value="AcylCoA_DH/ox_N_sf"/>
</dbReference>
<dbReference type="InterPro" id="IPR006091">
    <property type="entry name" value="Acyl-CoA_Oxase/DH_mid-dom"/>
</dbReference>
<dbReference type="InterPro" id="IPR009075">
    <property type="entry name" value="AcylCo_DH/oxidase_C"/>
</dbReference>
<dbReference type="InterPro" id="IPR046373">
    <property type="entry name" value="Acyl-CoA_Oxase/DH_mid-dom_sf"/>
</dbReference>
<dbReference type="InterPro" id="IPR006089">
    <property type="entry name" value="Acyl-CoA_DH_CS"/>
</dbReference>
<comment type="similarity">
    <text evidence="2 5">Belongs to the acyl-CoA dehydrogenase family.</text>
</comment>
<dbReference type="Pfam" id="PF02771">
    <property type="entry name" value="Acyl-CoA_dh_N"/>
    <property type="match status" value="1"/>
</dbReference>
<dbReference type="InterPro" id="IPR013786">
    <property type="entry name" value="AcylCoA_DH/ox_N"/>
</dbReference>
<dbReference type="PANTHER" id="PTHR43884">
    <property type="entry name" value="ACYL-COA DEHYDROGENASE"/>
    <property type="match status" value="1"/>
</dbReference>
<dbReference type="Pfam" id="PF00441">
    <property type="entry name" value="Acyl-CoA_dh_1"/>
    <property type="match status" value="1"/>
</dbReference>
<evidence type="ECO:0000313" key="9">
    <source>
        <dbReference type="EMBL" id="MQY22553.1"/>
    </source>
</evidence>
<dbReference type="GO" id="GO:0050660">
    <property type="term" value="F:flavin adenine dinucleotide binding"/>
    <property type="evidence" value="ECO:0007669"/>
    <property type="project" value="InterPro"/>
</dbReference>
<dbReference type="Gene3D" id="1.10.540.10">
    <property type="entry name" value="Acyl-CoA dehydrogenase/oxidase, N-terminal domain"/>
    <property type="match status" value="1"/>
</dbReference>
<comment type="cofactor">
    <cofactor evidence="1 5">
        <name>FAD</name>
        <dbReference type="ChEBI" id="CHEBI:57692"/>
    </cofactor>
</comment>
<proteinExistence type="inferred from homology"/>
<comment type="caution">
    <text evidence="9">The sequence shown here is derived from an EMBL/GenBank/DDBJ whole genome shotgun (WGS) entry which is preliminary data.</text>
</comment>
<feature type="domain" description="Acyl-CoA dehydrogenase/oxidase C-terminal" evidence="6">
    <location>
        <begin position="229"/>
        <end position="377"/>
    </location>
</feature>
<dbReference type="PIRSF" id="PIRSF016578">
    <property type="entry name" value="HsaA"/>
    <property type="match status" value="1"/>
</dbReference>
<gene>
    <name evidence="9" type="primary">acdA</name>
    <name evidence="9" type="ORF">NRB20_56710</name>
</gene>
<accession>A0A7K0D9V6</accession>
<dbReference type="PROSITE" id="PS00073">
    <property type="entry name" value="ACYL_COA_DH_2"/>
    <property type="match status" value="1"/>
</dbReference>
<dbReference type="Pfam" id="PF02770">
    <property type="entry name" value="Acyl-CoA_dh_M"/>
    <property type="match status" value="1"/>
</dbReference>
<keyword evidence="3 5" id="KW-0285">Flavoprotein</keyword>
<reference evidence="9 10" key="1">
    <citation type="submission" date="2019-10" db="EMBL/GenBank/DDBJ databases">
        <title>Nocardia macrotermitis sp. nov. and Nocardia aurantia sp. nov., isolated from the gut of fungus growing-termite Macrotermes natalensis.</title>
        <authorList>
            <person name="Benndorf R."/>
            <person name="Schwitalla J."/>
            <person name="Martin K."/>
            <person name="De Beer W."/>
            <person name="Kaster A.-K."/>
            <person name="Vollmers J."/>
            <person name="Poulsen M."/>
            <person name="Beemelmanns C."/>
        </authorList>
    </citation>
    <scope>NUCLEOTIDE SEQUENCE [LARGE SCALE GENOMIC DNA]</scope>
    <source>
        <strain evidence="9 10">RB20</strain>
    </source>
</reference>
<dbReference type="EMBL" id="WEGK01000014">
    <property type="protein sequence ID" value="MQY22553.1"/>
    <property type="molecule type" value="Genomic_DNA"/>
</dbReference>
<dbReference type="GO" id="GO:0003995">
    <property type="term" value="F:acyl-CoA dehydrogenase activity"/>
    <property type="evidence" value="ECO:0007669"/>
    <property type="project" value="InterPro"/>
</dbReference>
<dbReference type="PANTHER" id="PTHR43884:SF12">
    <property type="entry name" value="ISOVALERYL-COA DEHYDROGENASE, MITOCHONDRIAL-RELATED"/>
    <property type="match status" value="1"/>
</dbReference>
<evidence type="ECO:0000256" key="2">
    <source>
        <dbReference type="ARBA" id="ARBA00009347"/>
    </source>
</evidence>